<keyword evidence="2" id="KW-1185">Reference proteome</keyword>
<organism evidence="1 2">
    <name type="scientific">Massarina eburnea CBS 473.64</name>
    <dbReference type="NCBI Taxonomy" id="1395130"/>
    <lineage>
        <taxon>Eukaryota</taxon>
        <taxon>Fungi</taxon>
        <taxon>Dikarya</taxon>
        <taxon>Ascomycota</taxon>
        <taxon>Pezizomycotina</taxon>
        <taxon>Dothideomycetes</taxon>
        <taxon>Pleosporomycetidae</taxon>
        <taxon>Pleosporales</taxon>
        <taxon>Massarineae</taxon>
        <taxon>Massarinaceae</taxon>
        <taxon>Massarina</taxon>
    </lineage>
</organism>
<reference evidence="1" key="1">
    <citation type="journal article" date="2020" name="Stud. Mycol.">
        <title>101 Dothideomycetes genomes: a test case for predicting lifestyles and emergence of pathogens.</title>
        <authorList>
            <person name="Haridas S."/>
            <person name="Albert R."/>
            <person name="Binder M."/>
            <person name="Bloem J."/>
            <person name="Labutti K."/>
            <person name="Salamov A."/>
            <person name="Andreopoulos B."/>
            <person name="Baker S."/>
            <person name="Barry K."/>
            <person name="Bills G."/>
            <person name="Bluhm B."/>
            <person name="Cannon C."/>
            <person name="Castanera R."/>
            <person name="Culley D."/>
            <person name="Daum C."/>
            <person name="Ezra D."/>
            <person name="Gonzalez J."/>
            <person name="Henrissat B."/>
            <person name="Kuo A."/>
            <person name="Liang C."/>
            <person name="Lipzen A."/>
            <person name="Lutzoni F."/>
            <person name="Magnuson J."/>
            <person name="Mondo S."/>
            <person name="Nolan M."/>
            <person name="Ohm R."/>
            <person name="Pangilinan J."/>
            <person name="Park H.-J."/>
            <person name="Ramirez L."/>
            <person name="Alfaro M."/>
            <person name="Sun H."/>
            <person name="Tritt A."/>
            <person name="Yoshinaga Y."/>
            <person name="Zwiers L.-H."/>
            <person name="Turgeon B."/>
            <person name="Goodwin S."/>
            <person name="Spatafora J."/>
            <person name="Crous P."/>
            <person name="Grigoriev I."/>
        </authorList>
    </citation>
    <scope>NUCLEOTIDE SEQUENCE</scope>
    <source>
        <strain evidence="1">CBS 473.64</strain>
    </source>
</reference>
<accession>A0A6A6RLK7</accession>
<proteinExistence type="predicted"/>
<name>A0A6A6RLK7_9PLEO</name>
<evidence type="ECO:0000313" key="2">
    <source>
        <dbReference type="Proteomes" id="UP000799753"/>
    </source>
</evidence>
<dbReference type="Proteomes" id="UP000799753">
    <property type="component" value="Unassembled WGS sequence"/>
</dbReference>
<dbReference type="EMBL" id="MU006801">
    <property type="protein sequence ID" value="KAF2636035.1"/>
    <property type="molecule type" value="Genomic_DNA"/>
</dbReference>
<protein>
    <submittedName>
        <fullName evidence="1">Uncharacterized protein</fullName>
    </submittedName>
</protein>
<sequence>MGTNMDSLFGKEAVQIMNSARLILLNTAASTVDSNFLDNAATSVGTSQRSGTTVSTLVSRIKSQYPRPPHINRGAINFKCPCCWSPLRRKDLISNRWRMEKMDQANTFWDPPKVLVDLDHY</sequence>
<dbReference type="AlphaFoldDB" id="A0A6A6RLK7"/>
<gene>
    <name evidence="1" type="ORF">P280DRAFT_534293</name>
</gene>
<evidence type="ECO:0000313" key="1">
    <source>
        <dbReference type="EMBL" id="KAF2636035.1"/>
    </source>
</evidence>